<evidence type="ECO:0000313" key="2">
    <source>
        <dbReference type="EMBL" id="KAF5334822.1"/>
    </source>
</evidence>
<dbReference type="EMBL" id="JAACJK010000066">
    <property type="protein sequence ID" value="KAF5334822.1"/>
    <property type="molecule type" value="Genomic_DNA"/>
</dbReference>
<accession>A0A8H5C6D3</accession>
<sequence>MVPASFETSKKARQPAQKELRYLQPSRAQASSRTRRCSLKVASNDGNNPASTKPLESVTVTPHNRKALLTLLIVHHTHPNSHYPSIHPQSHSQSSYPTTSKSSSPPHTTSRTLEPPKNQSALHTIAHTEQTEPDSPPHRIIPSSTELNDEVVQHNDDQSISTTKTVGKRKMGWNLGNKQTVFSALSRWHLGY</sequence>
<feature type="region of interest" description="Disordered" evidence="1">
    <location>
        <begin position="1"/>
        <end position="59"/>
    </location>
</feature>
<evidence type="ECO:0000256" key="1">
    <source>
        <dbReference type="SAM" id="MobiDB-lite"/>
    </source>
</evidence>
<dbReference type="Proteomes" id="UP000541558">
    <property type="component" value="Unassembled WGS sequence"/>
</dbReference>
<feature type="region of interest" description="Disordered" evidence="1">
    <location>
        <begin position="80"/>
        <end position="119"/>
    </location>
</feature>
<protein>
    <submittedName>
        <fullName evidence="2">Uncharacterized protein</fullName>
    </submittedName>
</protein>
<reference evidence="2 3" key="1">
    <citation type="journal article" date="2020" name="ISME J.">
        <title>Uncovering the hidden diversity of litter-decomposition mechanisms in mushroom-forming fungi.</title>
        <authorList>
            <person name="Floudas D."/>
            <person name="Bentzer J."/>
            <person name="Ahren D."/>
            <person name="Johansson T."/>
            <person name="Persson P."/>
            <person name="Tunlid A."/>
        </authorList>
    </citation>
    <scope>NUCLEOTIDE SEQUENCE [LARGE SCALE GENOMIC DNA]</scope>
    <source>
        <strain evidence="2 3">CBS 175.51</strain>
    </source>
</reference>
<evidence type="ECO:0000313" key="3">
    <source>
        <dbReference type="Proteomes" id="UP000541558"/>
    </source>
</evidence>
<comment type="caution">
    <text evidence="2">The sequence shown here is derived from an EMBL/GenBank/DDBJ whole genome shotgun (WGS) entry which is preliminary data.</text>
</comment>
<keyword evidence="3" id="KW-1185">Reference proteome</keyword>
<proteinExistence type="predicted"/>
<feature type="compositionally biased region" description="Low complexity" evidence="1">
    <location>
        <begin position="81"/>
        <end position="110"/>
    </location>
</feature>
<dbReference type="AlphaFoldDB" id="A0A8H5C6D3"/>
<organism evidence="2 3">
    <name type="scientific">Ephemerocybe angulata</name>
    <dbReference type="NCBI Taxonomy" id="980116"/>
    <lineage>
        <taxon>Eukaryota</taxon>
        <taxon>Fungi</taxon>
        <taxon>Dikarya</taxon>
        <taxon>Basidiomycota</taxon>
        <taxon>Agaricomycotina</taxon>
        <taxon>Agaricomycetes</taxon>
        <taxon>Agaricomycetidae</taxon>
        <taxon>Agaricales</taxon>
        <taxon>Agaricineae</taxon>
        <taxon>Psathyrellaceae</taxon>
        <taxon>Ephemerocybe</taxon>
    </lineage>
</organism>
<gene>
    <name evidence="2" type="ORF">D9611_012943</name>
</gene>
<name>A0A8H5C6D3_9AGAR</name>